<dbReference type="AlphaFoldDB" id="A0A6G1HK77"/>
<sequence length="212" mass="22908">MHFRERLKKTFRRASHSDAKPTTTTANGATTTTTTTPTTTAIATAVAAAAKPNPDPPASTYKPGEKLPPPKYRRPVDKQHKELLEAFSFNTAWRRKSSQSQYSPMGSRAPSRKNSAEAQVGRRSTASRFGDGPVHEPHRVAGEAVAEDEEGSGGESTPRGTGVERDDIPVGAMDPMVPRMKDFAIGGPSENNQFMTEEAAPVLQRSHLEVPS</sequence>
<organism evidence="2 3">
    <name type="scientific">Trichodelitschia bisporula</name>
    <dbReference type="NCBI Taxonomy" id="703511"/>
    <lineage>
        <taxon>Eukaryota</taxon>
        <taxon>Fungi</taxon>
        <taxon>Dikarya</taxon>
        <taxon>Ascomycota</taxon>
        <taxon>Pezizomycotina</taxon>
        <taxon>Dothideomycetes</taxon>
        <taxon>Dothideomycetes incertae sedis</taxon>
        <taxon>Phaeotrichales</taxon>
        <taxon>Phaeotrichaceae</taxon>
        <taxon>Trichodelitschia</taxon>
    </lineage>
</organism>
<keyword evidence="3" id="KW-1185">Reference proteome</keyword>
<feature type="compositionally biased region" description="Basic and acidic residues" evidence="1">
    <location>
        <begin position="74"/>
        <end position="84"/>
    </location>
</feature>
<feature type="compositionally biased region" description="Polar residues" evidence="1">
    <location>
        <begin position="112"/>
        <end position="127"/>
    </location>
</feature>
<feature type="region of interest" description="Disordered" evidence="1">
    <location>
        <begin position="1"/>
        <end position="191"/>
    </location>
</feature>
<evidence type="ECO:0000313" key="3">
    <source>
        <dbReference type="Proteomes" id="UP000799640"/>
    </source>
</evidence>
<accession>A0A6G1HK77</accession>
<dbReference type="OrthoDB" id="5408144at2759"/>
<feature type="compositionally biased region" description="Low complexity" evidence="1">
    <location>
        <begin position="20"/>
        <end position="52"/>
    </location>
</feature>
<proteinExistence type="predicted"/>
<dbReference type="Proteomes" id="UP000799640">
    <property type="component" value="Unassembled WGS sequence"/>
</dbReference>
<reference evidence="2" key="1">
    <citation type="journal article" date="2020" name="Stud. Mycol.">
        <title>101 Dothideomycetes genomes: a test case for predicting lifestyles and emergence of pathogens.</title>
        <authorList>
            <person name="Haridas S."/>
            <person name="Albert R."/>
            <person name="Binder M."/>
            <person name="Bloem J."/>
            <person name="Labutti K."/>
            <person name="Salamov A."/>
            <person name="Andreopoulos B."/>
            <person name="Baker S."/>
            <person name="Barry K."/>
            <person name="Bills G."/>
            <person name="Bluhm B."/>
            <person name="Cannon C."/>
            <person name="Castanera R."/>
            <person name="Culley D."/>
            <person name="Daum C."/>
            <person name="Ezra D."/>
            <person name="Gonzalez J."/>
            <person name="Henrissat B."/>
            <person name="Kuo A."/>
            <person name="Liang C."/>
            <person name="Lipzen A."/>
            <person name="Lutzoni F."/>
            <person name="Magnuson J."/>
            <person name="Mondo S."/>
            <person name="Nolan M."/>
            <person name="Ohm R."/>
            <person name="Pangilinan J."/>
            <person name="Park H.-J."/>
            <person name="Ramirez L."/>
            <person name="Alfaro M."/>
            <person name="Sun H."/>
            <person name="Tritt A."/>
            <person name="Yoshinaga Y."/>
            <person name="Zwiers L.-H."/>
            <person name="Turgeon B."/>
            <person name="Goodwin S."/>
            <person name="Spatafora J."/>
            <person name="Crous P."/>
            <person name="Grigoriev I."/>
        </authorList>
    </citation>
    <scope>NUCLEOTIDE SEQUENCE</scope>
    <source>
        <strain evidence="2">CBS 262.69</strain>
    </source>
</reference>
<dbReference type="EMBL" id="ML996707">
    <property type="protein sequence ID" value="KAF2396392.1"/>
    <property type="molecule type" value="Genomic_DNA"/>
</dbReference>
<evidence type="ECO:0000256" key="1">
    <source>
        <dbReference type="SAM" id="MobiDB-lite"/>
    </source>
</evidence>
<name>A0A6G1HK77_9PEZI</name>
<gene>
    <name evidence="2" type="ORF">EJ06DRAFT_237809</name>
</gene>
<protein>
    <submittedName>
        <fullName evidence="2">Uncharacterized protein</fullName>
    </submittedName>
</protein>
<feature type="compositionally biased region" description="Basic residues" evidence="1">
    <location>
        <begin position="1"/>
        <end position="14"/>
    </location>
</feature>
<evidence type="ECO:0000313" key="2">
    <source>
        <dbReference type="EMBL" id="KAF2396392.1"/>
    </source>
</evidence>